<dbReference type="RefSeq" id="WP_130096484.1">
    <property type="nucleotide sequence ID" value="NZ_RCYC01000005.1"/>
</dbReference>
<reference evidence="1 2" key="1">
    <citation type="journal article" date="2019" name="Nat. Med.">
        <title>A library of human gut bacterial isolates paired with longitudinal multiomics data enables mechanistic microbiome research.</title>
        <authorList>
            <person name="Poyet M."/>
            <person name="Groussin M."/>
            <person name="Gibbons S.M."/>
            <person name="Avila-Pacheco J."/>
            <person name="Jiang X."/>
            <person name="Kearney S.M."/>
            <person name="Perrotta A.R."/>
            <person name="Berdy B."/>
            <person name="Zhao S."/>
            <person name="Lieberman T.D."/>
            <person name="Swanson P.K."/>
            <person name="Smith M."/>
            <person name="Roesemann S."/>
            <person name="Alexander J.E."/>
            <person name="Rich S.A."/>
            <person name="Livny J."/>
            <person name="Vlamakis H."/>
            <person name="Clish C."/>
            <person name="Bullock K."/>
            <person name="Deik A."/>
            <person name="Scott J."/>
            <person name="Pierce K.A."/>
            <person name="Xavier R.J."/>
            <person name="Alm E.J."/>
        </authorList>
    </citation>
    <scope>NUCLEOTIDE SEQUENCE [LARGE SCALE GENOMIC DNA]</scope>
    <source>
        <strain evidence="1 2">BIOML-A6</strain>
    </source>
</reference>
<evidence type="ECO:0000313" key="2">
    <source>
        <dbReference type="Proteomes" id="UP000472916"/>
    </source>
</evidence>
<sequence>MEEIRWYEKLNYTETKDIIKEKLQNMSRDFVAIGFYLKLIRDKSLFLEDGYKSIWEFAEDNYGIKRSTASRWMAMNDRFSKNGNTPILSEEYISLGKSQLQEMLYLNDKQMEEVKPDMTAREIRGIRTPDPEPKEIEEQIPEQVLGQMCPEDYPEILPEEKHGPAKCITGKSKSGICGAAAYCSENYSCCLECDQNCNSRCGWLDDVCDVAQDKQQPSVENVNMDCPPDQGTCPRQNWGTSREDQHEGQKECAKCWNHYKNLHKQEKVEVPEEKMLEVEERIPSDSVEKEVEPEPELYEEVSEKTDIDIAREENQKAQIYLEMAEKEFGQNDIRIRKQKILVAALAGYIHDLDTVMNPPEEPKQPELPKLKNNDQRKEWLRNYKDWGLWYHDDCIDVNYYKYDFEDGSRLIVAEYPKRKYYWNSGELEDSHYFHLLEKNKKYYGREKTFDQQYVHTEDSETHLVEFLKNLQKGAK</sequence>
<organism evidence="1 2">
    <name type="scientific">Dorea longicatena</name>
    <dbReference type="NCBI Taxonomy" id="88431"/>
    <lineage>
        <taxon>Bacteria</taxon>
        <taxon>Bacillati</taxon>
        <taxon>Bacillota</taxon>
        <taxon>Clostridia</taxon>
        <taxon>Lachnospirales</taxon>
        <taxon>Lachnospiraceae</taxon>
        <taxon>Dorea</taxon>
    </lineage>
</organism>
<evidence type="ECO:0000313" key="1">
    <source>
        <dbReference type="EMBL" id="MZK40424.1"/>
    </source>
</evidence>
<comment type="caution">
    <text evidence="1">The sequence shown here is derived from an EMBL/GenBank/DDBJ whole genome shotgun (WGS) entry which is preliminary data.</text>
</comment>
<dbReference type="EMBL" id="WWSC01000002">
    <property type="protein sequence ID" value="MZK40424.1"/>
    <property type="molecule type" value="Genomic_DNA"/>
</dbReference>
<gene>
    <name evidence="1" type="ORF">GT528_01585</name>
</gene>
<name>A0A6L8RVW7_9FIRM</name>
<accession>A0A6L8RVW7</accession>
<proteinExistence type="predicted"/>
<dbReference type="Proteomes" id="UP000472916">
    <property type="component" value="Unassembled WGS sequence"/>
</dbReference>
<protein>
    <submittedName>
        <fullName evidence="1">Uncharacterized protein</fullName>
    </submittedName>
</protein>
<dbReference type="AlphaFoldDB" id="A0A6L8RVW7"/>